<dbReference type="InterPro" id="IPR036908">
    <property type="entry name" value="RlpA-like_sf"/>
</dbReference>
<dbReference type="Gene3D" id="3.30.70.1070">
    <property type="entry name" value="Sporulation related repeat"/>
    <property type="match status" value="1"/>
</dbReference>
<dbReference type="InterPro" id="IPR034718">
    <property type="entry name" value="RlpA"/>
</dbReference>
<dbReference type="GO" id="GO:0005886">
    <property type="term" value="C:plasma membrane"/>
    <property type="evidence" value="ECO:0007669"/>
    <property type="project" value="UniProtKB-SubCell"/>
</dbReference>
<dbReference type="PROSITE" id="PS51257">
    <property type="entry name" value="PROKAR_LIPOPROTEIN"/>
    <property type="match status" value="1"/>
</dbReference>
<evidence type="ECO:0000313" key="9">
    <source>
        <dbReference type="Proteomes" id="UP000243807"/>
    </source>
</evidence>
<protein>
    <recommendedName>
        <fullName evidence="4">Endolytic peptidoglycan transglycosylase RlpA</fullName>
        <ecNumber evidence="4">4.2.2.-</ecNumber>
    </recommendedName>
</protein>
<dbReference type="GO" id="GO:0042834">
    <property type="term" value="F:peptidoglycan binding"/>
    <property type="evidence" value="ECO:0007669"/>
    <property type="project" value="InterPro"/>
</dbReference>
<dbReference type="GO" id="GO:0008932">
    <property type="term" value="F:lytic endotransglycosylase activity"/>
    <property type="evidence" value="ECO:0007669"/>
    <property type="project" value="UniProtKB-UniRule"/>
</dbReference>
<dbReference type="EMBL" id="CP019434">
    <property type="protein sequence ID" value="APZ44115.1"/>
    <property type="molecule type" value="Genomic_DNA"/>
</dbReference>
<dbReference type="InterPro" id="IPR036680">
    <property type="entry name" value="SPOR-like_sf"/>
</dbReference>
<proteinExistence type="inferred from homology"/>
<dbReference type="RefSeq" id="WP_076837738.1">
    <property type="nucleotide sequence ID" value="NZ_CP019434.1"/>
</dbReference>
<dbReference type="PANTHER" id="PTHR34183:SF1">
    <property type="entry name" value="ENDOLYTIC PEPTIDOGLYCAN TRANSGLYCOSYLASE RLPA"/>
    <property type="match status" value="1"/>
</dbReference>
<dbReference type="GO" id="GO:0000270">
    <property type="term" value="P:peptidoglycan metabolic process"/>
    <property type="evidence" value="ECO:0007669"/>
    <property type="project" value="UniProtKB-UniRule"/>
</dbReference>
<keyword evidence="2 4" id="KW-0456">Lyase</keyword>
<dbReference type="Pfam" id="PF05036">
    <property type="entry name" value="SPOR"/>
    <property type="match status" value="1"/>
</dbReference>
<evidence type="ECO:0000259" key="7">
    <source>
        <dbReference type="PROSITE" id="PS51724"/>
    </source>
</evidence>
<dbReference type="Pfam" id="PF03330">
    <property type="entry name" value="DPBB_1"/>
    <property type="match status" value="1"/>
</dbReference>
<dbReference type="EC" id="4.2.2.-" evidence="4"/>
<comment type="subcellular location">
    <subcellularLocation>
        <location evidence="4">Cell membrane</location>
        <topology evidence="4">Lipid-anchor</topology>
    </subcellularLocation>
</comment>
<comment type="similarity">
    <text evidence="4 5">Belongs to the RlpA family.</text>
</comment>
<keyword evidence="9" id="KW-1185">Reference proteome</keyword>
<keyword evidence="1 6" id="KW-0732">Signal</keyword>
<feature type="chain" id="PRO_5013406753" description="Endolytic peptidoglycan transglycosylase RlpA" evidence="6">
    <location>
        <begin position="19"/>
        <end position="249"/>
    </location>
</feature>
<dbReference type="InterPro" id="IPR007730">
    <property type="entry name" value="SPOR-like_dom"/>
</dbReference>
<evidence type="ECO:0000256" key="2">
    <source>
        <dbReference type="ARBA" id="ARBA00023239"/>
    </source>
</evidence>
<name>A0A1P8UJW3_9GAMM</name>
<keyword evidence="4" id="KW-0472">Membrane</keyword>
<dbReference type="Gene3D" id="2.40.40.10">
    <property type="entry name" value="RlpA-like domain"/>
    <property type="match status" value="1"/>
</dbReference>
<evidence type="ECO:0000256" key="6">
    <source>
        <dbReference type="SAM" id="SignalP"/>
    </source>
</evidence>
<keyword evidence="4" id="KW-0449">Lipoprotein</keyword>
<gene>
    <name evidence="4" type="primary">rlpA</name>
    <name evidence="8" type="ORF">BW247_14275</name>
</gene>
<evidence type="ECO:0000256" key="3">
    <source>
        <dbReference type="ARBA" id="ARBA00023316"/>
    </source>
</evidence>
<feature type="domain" description="SPOR" evidence="7">
    <location>
        <begin position="168"/>
        <end position="248"/>
    </location>
</feature>
<feature type="signal peptide" evidence="6">
    <location>
        <begin position="1"/>
        <end position="18"/>
    </location>
</feature>
<dbReference type="STRING" id="1765967.BW247_14275"/>
<evidence type="ECO:0000256" key="4">
    <source>
        <dbReference type="HAMAP-Rule" id="MF_02071"/>
    </source>
</evidence>
<keyword evidence="3 4" id="KW-0961">Cell wall biogenesis/degradation</keyword>
<evidence type="ECO:0000313" key="8">
    <source>
        <dbReference type="EMBL" id="APZ44115.1"/>
    </source>
</evidence>
<dbReference type="Proteomes" id="UP000243807">
    <property type="component" value="Chromosome"/>
</dbReference>
<dbReference type="InterPro" id="IPR009009">
    <property type="entry name" value="RlpA-like_DPBB"/>
</dbReference>
<comment type="function">
    <text evidence="4">Lytic transglycosylase with a strong preference for naked glycan strands that lack stem peptides.</text>
</comment>
<dbReference type="SUPFAM" id="SSF110997">
    <property type="entry name" value="Sporulation related repeat"/>
    <property type="match status" value="1"/>
</dbReference>
<keyword evidence="4" id="KW-0564">Palmitate</keyword>
<dbReference type="GO" id="GO:0009279">
    <property type="term" value="C:cell outer membrane"/>
    <property type="evidence" value="ECO:0007669"/>
    <property type="project" value="TreeGrafter"/>
</dbReference>
<dbReference type="KEGG" id="afy:BW247_14275"/>
<dbReference type="SUPFAM" id="SSF50685">
    <property type="entry name" value="Barwin-like endoglucanases"/>
    <property type="match status" value="1"/>
</dbReference>
<dbReference type="PROSITE" id="PS51724">
    <property type="entry name" value="SPOR"/>
    <property type="match status" value="1"/>
</dbReference>
<dbReference type="NCBIfam" id="TIGR00413">
    <property type="entry name" value="rlpA"/>
    <property type="match status" value="1"/>
</dbReference>
<dbReference type="HAMAP" id="MF_02071">
    <property type="entry name" value="RlpA"/>
    <property type="match status" value="1"/>
</dbReference>
<reference evidence="8 9" key="1">
    <citation type="submission" date="2017-01" db="EMBL/GenBank/DDBJ databases">
        <title>Draft sequence of Acidihalobacter ferrooxidans strain DSM 14175 (strain V8).</title>
        <authorList>
            <person name="Khaleque H.N."/>
            <person name="Ramsay J.P."/>
            <person name="Murphy R.J.T."/>
            <person name="Kaksonen A.H."/>
            <person name="Boxall N.J."/>
            <person name="Watkin E.L.J."/>
        </authorList>
    </citation>
    <scope>NUCLEOTIDE SEQUENCE [LARGE SCALE GENOMIC DNA]</scope>
    <source>
        <strain evidence="8 9">V8</strain>
    </source>
</reference>
<sequence length="249" mass="26561">MRRSAHALAALFAVSLLAACATAPPHVAMAPGTAAYNRPYVVGGRHYSVLPACAGYQQRGIASWYGPGFNGHPTSTGSTYNMYALTAASKVLPLPCWVRVTNLRNGRQVVVKVNDRGPFVANRIIDLSYAAARDLDMIGPGTAIVELQAVDPGRPRSNPPPPRTQVQGAPAPRLFLQVGAFAGRDNAQHLATALRDMGFGPVRVDTLLRGQRQTLFAVRLGPLASVDKLDAAARRMNAIGIKGFRVQVD</sequence>
<dbReference type="GO" id="GO:0071555">
    <property type="term" value="P:cell wall organization"/>
    <property type="evidence" value="ECO:0007669"/>
    <property type="project" value="UniProtKB-KW"/>
</dbReference>
<accession>A0A1P8UJW3</accession>
<dbReference type="InterPro" id="IPR012997">
    <property type="entry name" value="RplA"/>
</dbReference>
<evidence type="ECO:0000256" key="1">
    <source>
        <dbReference type="ARBA" id="ARBA00022729"/>
    </source>
</evidence>
<evidence type="ECO:0000256" key="5">
    <source>
        <dbReference type="RuleBase" id="RU003495"/>
    </source>
</evidence>
<dbReference type="AlphaFoldDB" id="A0A1P8UJW3"/>
<dbReference type="PANTHER" id="PTHR34183">
    <property type="entry name" value="ENDOLYTIC PEPTIDOGLYCAN TRANSGLYCOSYLASE RLPA"/>
    <property type="match status" value="1"/>
</dbReference>
<keyword evidence="4" id="KW-1003">Cell membrane</keyword>
<dbReference type="CDD" id="cd22268">
    <property type="entry name" value="DPBB_RlpA-like"/>
    <property type="match status" value="1"/>
</dbReference>
<organism evidence="8 9">
    <name type="scientific">Acidihalobacter ferrooxydans</name>
    <dbReference type="NCBI Taxonomy" id="1765967"/>
    <lineage>
        <taxon>Bacteria</taxon>
        <taxon>Pseudomonadati</taxon>
        <taxon>Pseudomonadota</taxon>
        <taxon>Gammaproteobacteria</taxon>
        <taxon>Chromatiales</taxon>
        <taxon>Ectothiorhodospiraceae</taxon>
        <taxon>Acidihalobacter</taxon>
    </lineage>
</organism>